<evidence type="ECO:0000313" key="3">
    <source>
        <dbReference type="Proteomes" id="UP000663841"/>
    </source>
</evidence>
<dbReference type="AlphaFoldDB" id="A0A8H3B6A5"/>
<dbReference type="EMBL" id="CAJMWW010000125">
    <property type="protein sequence ID" value="CAE6448368.1"/>
    <property type="molecule type" value="Genomic_DNA"/>
</dbReference>
<keyword evidence="1" id="KW-0812">Transmembrane</keyword>
<evidence type="ECO:0000313" key="2">
    <source>
        <dbReference type="EMBL" id="CAE6448368.1"/>
    </source>
</evidence>
<keyword evidence="1" id="KW-0472">Membrane</keyword>
<sequence>MNIASISRFYGTGANCMRQFRMAGREILQWFRACTRLACAMRSTRRFLSPTGLVLTLCEKVLRSRYYKFSGRADRHPHLSFSNSRFTVNKTLNMRFILSLSALAVSVLGALTPEQIALAAKYAPQFRLTPNEKYFPSSIEYMLPNYKVYDDSGKPLPTQPSPLTASNLDSVVGKGASTWLTIPDTSAGYLTGQNPSTNKVPVYTFIVPKEGGIVDLFYWIFFPYNLGKNIIALGWVGNHIGDWERMTVRTLNGVAISADYNAHSSGNGAGSRPWADVLKPSGEDRPLGYVASGSHGVWPGPGSWVYEDASTTKRDQSVLTNISIQFIVYKLKDETSDGGPIWNAKDNVYPIEYLSSGTYSGDQSWINFQGSWGNKGQTNCWWYKIVKTCPLSNGPGGPYRSDVLTAAFAQASSPATKYTDMKGPLSQTLAPLAINSSTSFYKLRLDESVLQLIDLASFSHLTVEQTCLEYRSSTNTTLLSSTHGSSKLSASGDRVYSLTVPRCTSNASHVDSYRVGLCTDGNNLMCSWAGYRQLRTYLVGRQGVMNGTAINLDMDHDNWTWD</sequence>
<dbReference type="Proteomes" id="UP000663841">
    <property type="component" value="Unassembled WGS sequence"/>
</dbReference>
<reference evidence="2" key="1">
    <citation type="submission" date="2021-01" db="EMBL/GenBank/DDBJ databases">
        <authorList>
            <person name="Kaushik A."/>
        </authorList>
    </citation>
    <scope>NUCLEOTIDE SEQUENCE</scope>
    <source>
        <strain evidence="2">AG3-T5</strain>
    </source>
</reference>
<evidence type="ECO:0008006" key="4">
    <source>
        <dbReference type="Google" id="ProtNLM"/>
    </source>
</evidence>
<accession>A0A8H3B6A5</accession>
<comment type="caution">
    <text evidence="2">The sequence shown here is derived from an EMBL/GenBank/DDBJ whole genome shotgun (WGS) entry which is preliminary data.</text>
</comment>
<proteinExistence type="predicted"/>
<protein>
    <recommendedName>
        <fullName evidence="4">Vacuolar protein sorting-associated protein TDA6</fullName>
    </recommendedName>
</protein>
<keyword evidence="1" id="KW-1133">Transmembrane helix</keyword>
<dbReference type="PANTHER" id="PTHR48174">
    <property type="entry name" value="DUF946 FAMILY PROTEIN"/>
    <property type="match status" value="1"/>
</dbReference>
<organism evidence="2 3">
    <name type="scientific">Rhizoctonia solani</name>
    <dbReference type="NCBI Taxonomy" id="456999"/>
    <lineage>
        <taxon>Eukaryota</taxon>
        <taxon>Fungi</taxon>
        <taxon>Dikarya</taxon>
        <taxon>Basidiomycota</taxon>
        <taxon>Agaricomycotina</taxon>
        <taxon>Agaricomycetes</taxon>
        <taxon>Cantharellales</taxon>
        <taxon>Ceratobasidiaceae</taxon>
        <taxon>Rhizoctonia</taxon>
    </lineage>
</organism>
<dbReference type="PANTHER" id="PTHR48174:SF5">
    <property type="entry name" value="VACUOLAR PROTEIN SORTING-ASSOCIATED PROTEIN 62"/>
    <property type="match status" value="1"/>
</dbReference>
<dbReference type="InterPro" id="IPR009291">
    <property type="entry name" value="Vps62"/>
</dbReference>
<gene>
    <name evidence="2" type="ORF">RDB_LOCUS118737</name>
</gene>
<feature type="transmembrane region" description="Helical" evidence="1">
    <location>
        <begin position="92"/>
        <end position="111"/>
    </location>
</feature>
<name>A0A8H3B6A5_9AGAM</name>
<dbReference type="Pfam" id="PF06101">
    <property type="entry name" value="Vps62"/>
    <property type="match status" value="1"/>
</dbReference>
<evidence type="ECO:0000256" key="1">
    <source>
        <dbReference type="SAM" id="Phobius"/>
    </source>
</evidence>